<evidence type="ECO:0000256" key="3">
    <source>
        <dbReference type="ARBA" id="ARBA00023163"/>
    </source>
</evidence>
<keyword evidence="3" id="KW-0804">Transcription</keyword>
<evidence type="ECO:0000313" key="5">
    <source>
        <dbReference type="EMBL" id="EKC76431.1"/>
    </source>
</evidence>
<dbReference type="Gene3D" id="1.10.10.10">
    <property type="entry name" value="Winged helix-like DNA-binding domain superfamily/Winged helix DNA-binding domain"/>
    <property type="match status" value="1"/>
</dbReference>
<dbReference type="PANTHER" id="PTHR44688:SF16">
    <property type="entry name" value="DNA-BINDING TRANSCRIPTIONAL ACTIVATOR DEVR_DOSR"/>
    <property type="match status" value="1"/>
</dbReference>
<dbReference type="InterPro" id="IPR000792">
    <property type="entry name" value="Tscrpt_reg_LuxR_C"/>
</dbReference>
<gene>
    <name evidence="5" type="ORF">LEA_04710</name>
</gene>
<dbReference type="EMBL" id="AJWY01003083">
    <property type="protein sequence ID" value="EKC76431.1"/>
    <property type="molecule type" value="Genomic_DNA"/>
</dbReference>
<keyword evidence="2" id="KW-0238">DNA-binding</keyword>
<dbReference type="SMART" id="SM00421">
    <property type="entry name" value="HTH_LUXR"/>
    <property type="match status" value="1"/>
</dbReference>
<dbReference type="GO" id="GO:0003677">
    <property type="term" value="F:DNA binding"/>
    <property type="evidence" value="ECO:0007669"/>
    <property type="project" value="UniProtKB-KW"/>
</dbReference>
<dbReference type="AlphaFoldDB" id="K1UXW8"/>
<evidence type="ECO:0000256" key="2">
    <source>
        <dbReference type="ARBA" id="ARBA00023125"/>
    </source>
</evidence>
<protein>
    <submittedName>
        <fullName evidence="5">Protein containing Transcription regulator LuxR</fullName>
    </submittedName>
</protein>
<dbReference type="PROSITE" id="PS50043">
    <property type="entry name" value="HTH_LUXR_2"/>
    <property type="match status" value="1"/>
</dbReference>
<dbReference type="Pfam" id="PF00196">
    <property type="entry name" value="GerE"/>
    <property type="match status" value="1"/>
</dbReference>
<dbReference type="PRINTS" id="PR00038">
    <property type="entry name" value="HTHLUXR"/>
</dbReference>
<dbReference type="PROSITE" id="PS00622">
    <property type="entry name" value="HTH_LUXR_1"/>
    <property type="match status" value="1"/>
</dbReference>
<evidence type="ECO:0000256" key="1">
    <source>
        <dbReference type="ARBA" id="ARBA00023015"/>
    </source>
</evidence>
<dbReference type="PANTHER" id="PTHR44688">
    <property type="entry name" value="DNA-BINDING TRANSCRIPTIONAL ACTIVATOR DEVR_DOSR"/>
    <property type="match status" value="1"/>
</dbReference>
<dbReference type="CDD" id="cd06170">
    <property type="entry name" value="LuxR_C_like"/>
    <property type="match status" value="1"/>
</dbReference>
<proteinExistence type="predicted"/>
<organism evidence="5">
    <name type="scientific">human gut metagenome</name>
    <dbReference type="NCBI Taxonomy" id="408170"/>
    <lineage>
        <taxon>unclassified sequences</taxon>
        <taxon>metagenomes</taxon>
        <taxon>organismal metagenomes</taxon>
    </lineage>
</organism>
<feature type="domain" description="HTH luxR-type" evidence="4">
    <location>
        <begin position="36"/>
        <end position="101"/>
    </location>
</feature>
<dbReference type="SUPFAM" id="SSF46894">
    <property type="entry name" value="C-terminal effector domain of the bipartite response regulators"/>
    <property type="match status" value="1"/>
</dbReference>
<name>K1UXW8_9ZZZZ</name>
<dbReference type="GO" id="GO:0006355">
    <property type="term" value="P:regulation of DNA-templated transcription"/>
    <property type="evidence" value="ECO:0007669"/>
    <property type="project" value="InterPro"/>
</dbReference>
<reference evidence="5" key="1">
    <citation type="journal article" date="2013" name="Environ. Microbiol.">
        <title>Microbiota from the distal guts of lean and obese adolescents exhibit partial functional redundancy besides clear differences in community structure.</title>
        <authorList>
            <person name="Ferrer M."/>
            <person name="Ruiz A."/>
            <person name="Lanza F."/>
            <person name="Haange S.B."/>
            <person name="Oberbach A."/>
            <person name="Till H."/>
            <person name="Bargiela R."/>
            <person name="Campoy C."/>
            <person name="Segura M.T."/>
            <person name="Richter M."/>
            <person name="von Bergen M."/>
            <person name="Seifert J."/>
            <person name="Suarez A."/>
        </authorList>
    </citation>
    <scope>NUCLEOTIDE SEQUENCE</scope>
</reference>
<keyword evidence="1" id="KW-0805">Transcription regulation</keyword>
<comment type="caution">
    <text evidence="5">The sequence shown here is derived from an EMBL/GenBank/DDBJ whole genome shotgun (WGS) entry which is preliminary data.</text>
</comment>
<accession>K1UXW8</accession>
<evidence type="ECO:0000259" key="4">
    <source>
        <dbReference type="PROSITE" id="PS50043"/>
    </source>
</evidence>
<dbReference type="InterPro" id="IPR016032">
    <property type="entry name" value="Sig_transdc_resp-reg_C-effctor"/>
</dbReference>
<feature type="non-terminal residue" evidence="5">
    <location>
        <position position="1"/>
    </location>
</feature>
<dbReference type="InterPro" id="IPR036388">
    <property type="entry name" value="WH-like_DNA-bd_sf"/>
</dbReference>
<sequence length="107" mass="12138">PLLGALEWDGDKKWYKQLMAAVRMQAAFYPHFLEPRLAPGEELTPTELQILHLICADKSNAEIAQIMDVKLPTVKTHVSHILDKLDVKRRAEAKTAAKKLRLIPDDL</sequence>